<comment type="subcellular location">
    <subcellularLocation>
        <location evidence="2">Nucleus</location>
    </subcellularLocation>
</comment>
<evidence type="ECO:0000256" key="6">
    <source>
        <dbReference type="ARBA" id="ARBA00022964"/>
    </source>
</evidence>
<evidence type="ECO:0000313" key="15">
    <source>
        <dbReference type="EMBL" id="KNE67386.1"/>
    </source>
</evidence>
<dbReference type="eggNOG" id="KOG3844">
    <property type="taxonomic scope" value="Eukaryota"/>
</dbReference>
<feature type="compositionally biased region" description="Low complexity" evidence="13">
    <location>
        <begin position="22"/>
        <end position="31"/>
    </location>
</feature>
<dbReference type="Pfam" id="PF13661">
    <property type="entry name" value="2OG-FeII_Oxy_4"/>
    <property type="match status" value="1"/>
</dbReference>
<dbReference type="GO" id="GO:0005634">
    <property type="term" value="C:nucleus"/>
    <property type="evidence" value="ECO:0007669"/>
    <property type="project" value="UniProtKB-SubCell"/>
</dbReference>
<comment type="cofactor">
    <cofactor evidence="1">
        <name>L-ascorbate</name>
        <dbReference type="ChEBI" id="CHEBI:38290"/>
    </cofactor>
</comment>
<dbReference type="Gene3D" id="2.60.120.620">
    <property type="entry name" value="q2cbj1_9rhob like domain"/>
    <property type="match status" value="1"/>
</dbReference>
<sequence>MTNPTSPTNEHEETRPAKRARTAGSSTTTSAMPAVAPAVPTLPQRPPELDAATVAACFTEGLFNEDYVQHLANNYKTSHPYLHCVMHPLVREDLLRAVRAEIMGQLHFTEKETDIYKVNQTGDLANIDGLPLAERAALGHLHKLRNAFYSEPFRNFVSAVTGCGPLSGSKQDMSINNYRQGCHLLNHDDVIGTRRVSYILYLPPPDEEWKVEYGGALELYPCVKKGTPATDPTVVLPPKYNQFIFFTVQPGYSFHSVQEVVVPNDRLSISGWFHVPQDGEDGYQPMDVVLGPDAAPASLAQLEEDAAADNDETSEYPYSPVPTDEDLTADLSDADRAYLAQFLHPQYLTPAAMTKMNDQFCDESSLQLRDFFKPEIASTLAPLLNQADARDRLANGYAKALTHGAGVRAGWAVQGSPVKQRFMVLTGDPAAATESPECAPLRATADLLVSPAFARWLYHVTGITARGTRHRVRRFRPGLDYTLAAYSSTSATLDVTVALTPSQRTAWEAGEIGGYECYVAPDESNDDPAVYRAAGGNENDEDGGALLTVPADWNVLSLVLRDQGVMRFVKYVSGLAPGSRWDIAMEVLPVPDEEDGEDDE</sequence>
<keyword evidence="6" id="KW-0223">Dioxygenase</keyword>
<dbReference type="GO" id="GO:0005506">
    <property type="term" value="F:iron ion binding"/>
    <property type="evidence" value="ECO:0007669"/>
    <property type="project" value="InterPro"/>
</dbReference>
<comment type="catalytic activity">
    <reaction evidence="10">
        <text>[ribosomal protein uS12]-L-proline + 2-oxoglutarate + O2 = [ribosomal protein uS12]-(3S)-3-hydroxy-L-proline + succinate + CO2</text>
        <dbReference type="Rhea" id="RHEA:54156"/>
        <dbReference type="Rhea" id="RHEA-COMP:13816"/>
        <dbReference type="Rhea" id="RHEA-COMP:13818"/>
        <dbReference type="ChEBI" id="CHEBI:15379"/>
        <dbReference type="ChEBI" id="CHEBI:16526"/>
        <dbReference type="ChEBI" id="CHEBI:16810"/>
        <dbReference type="ChEBI" id="CHEBI:30031"/>
        <dbReference type="ChEBI" id="CHEBI:50342"/>
        <dbReference type="ChEBI" id="CHEBI:85428"/>
    </reaction>
</comment>
<dbReference type="PANTHER" id="PTHR12117">
    <property type="entry name" value="HISTONE ACETYLTRANSFERASE COMPLEX"/>
    <property type="match status" value="1"/>
</dbReference>
<evidence type="ECO:0000256" key="3">
    <source>
        <dbReference type="ARBA" id="ARBA00007443"/>
    </source>
</evidence>
<dbReference type="EMBL" id="GG745353">
    <property type="protein sequence ID" value="KNE67386.1"/>
    <property type="molecule type" value="Genomic_DNA"/>
</dbReference>
<dbReference type="VEuPathDB" id="FungiDB:AMAG_11852"/>
<evidence type="ECO:0000256" key="8">
    <source>
        <dbReference type="ARBA" id="ARBA00023004"/>
    </source>
</evidence>
<dbReference type="PROSITE" id="PS51471">
    <property type="entry name" value="FE2OG_OXY"/>
    <property type="match status" value="1"/>
</dbReference>
<evidence type="ECO:0000256" key="7">
    <source>
        <dbReference type="ARBA" id="ARBA00023002"/>
    </source>
</evidence>
<protein>
    <recommendedName>
        <fullName evidence="12">uS12 prolyl 3,4-dihydroxylase</fullName>
    </recommendedName>
</protein>
<evidence type="ECO:0000256" key="11">
    <source>
        <dbReference type="ARBA" id="ARBA00051966"/>
    </source>
</evidence>
<dbReference type="OMA" id="SCYARTD"/>
<name>A0A0L0SY11_ALLM3</name>
<dbReference type="Proteomes" id="UP000054350">
    <property type="component" value="Unassembled WGS sequence"/>
</dbReference>
<feature type="region of interest" description="Disordered" evidence="13">
    <location>
        <begin position="1"/>
        <end position="44"/>
    </location>
</feature>
<dbReference type="GO" id="GO:0031418">
    <property type="term" value="F:L-ascorbic acid binding"/>
    <property type="evidence" value="ECO:0007669"/>
    <property type="project" value="UniProtKB-KW"/>
</dbReference>
<gene>
    <name evidence="15" type="ORF">AMAG_11852</name>
</gene>
<organism evidence="15 16">
    <name type="scientific">Allomyces macrogynus (strain ATCC 38327)</name>
    <name type="common">Allomyces javanicus var. macrogynus</name>
    <dbReference type="NCBI Taxonomy" id="578462"/>
    <lineage>
        <taxon>Eukaryota</taxon>
        <taxon>Fungi</taxon>
        <taxon>Fungi incertae sedis</taxon>
        <taxon>Blastocladiomycota</taxon>
        <taxon>Blastocladiomycetes</taxon>
        <taxon>Blastocladiales</taxon>
        <taxon>Blastocladiaceae</taxon>
        <taxon>Allomyces</taxon>
    </lineage>
</organism>
<dbReference type="GO" id="GO:0005737">
    <property type="term" value="C:cytoplasm"/>
    <property type="evidence" value="ECO:0007669"/>
    <property type="project" value="TreeGrafter"/>
</dbReference>
<dbReference type="InterPro" id="IPR005123">
    <property type="entry name" value="Oxoglu/Fe-dep_dioxygenase_dom"/>
</dbReference>
<dbReference type="InterPro" id="IPR019601">
    <property type="entry name" value="Oxoglutarate/Fe-dep_Oase_C"/>
</dbReference>
<keyword evidence="4" id="KW-0479">Metal-binding</keyword>
<dbReference type="OrthoDB" id="430522at2759"/>
<dbReference type="GO" id="GO:0010604">
    <property type="term" value="P:positive regulation of macromolecule metabolic process"/>
    <property type="evidence" value="ECO:0007669"/>
    <property type="project" value="UniProtKB-ARBA"/>
</dbReference>
<evidence type="ECO:0000256" key="5">
    <source>
        <dbReference type="ARBA" id="ARBA00022896"/>
    </source>
</evidence>
<evidence type="ECO:0000256" key="4">
    <source>
        <dbReference type="ARBA" id="ARBA00022723"/>
    </source>
</evidence>
<dbReference type="InterPro" id="IPR006620">
    <property type="entry name" value="Pro_4_hyd_alph"/>
</dbReference>
<comment type="similarity">
    <text evidence="3">Belongs to the TPA1 family.</text>
</comment>
<dbReference type="Gene3D" id="3.60.130.20">
    <property type="entry name" value="Oxoglutarate/iron-dependent oxygenase, C-terminal degradation domain"/>
    <property type="match status" value="1"/>
</dbReference>
<accession>A0A0L0SY11</accession>
<dbReference type="STRING" id="578462.A0A0L0SY11"/>
<reference evidence="15 16" key="1">
    <citation type="submission" date="2009-11" db="EMBL/GenBank/DDBJ databases">
        <title>Annotation of Allomyces macrogynus ATCC 38327.</title>
        <authorList>
            <consortium name="The Broad Institute Genome Sequencing Platform"/>
            <person name="Russ C."/>
            <person name="Cuomo C."/>
            <person name="Burger G."/>
            <person name="Gray M.W."/>
            <person name="Holland P.W.H."/>
            <person name="King N."/>
            <person name="Lang F.B.F."/>
            <person name="Roger A.J."/>
            <person name="Ruiz-Trillo I."/>
            <person name="Young S.K."/>
            <person name="Zeng Q."/>
            <person name="Gargeya S."/>
            <person name="Fitzgerald M."/>
            <person name="Haas B."/>
            <person name="Abouelleil A."/>
            <person name="Alvarado L."/>
            <person name="Arachchi H.M."/>
            <person name="Berlin A."/>
            <person name="Chapman S.B."/>
            <person name="Gearin G."/>
            <person name="Goldberg J."/>
            <person name="Griggs A."/>
            <person name="Gujja S."/>
            <person name="Hansen M."/>
            <person name="Heiman D."/>
            <person name="Howarth C."/>
            <person name="Larimer J."/>
            <person name="Lui A."/>
            <person name="MacDonald P.J.P."/>
            <person name="McCowen C."/>
            <person name="Montmayeur A."/>
            <person name="Murphy C."/>
            <person name="Neiman D."/>
            <person name="Pearson M."/>
            <person name="Priest M."/>
            <person name="Roberts A."/>
            <person name="Saif S."/>
            <person name="Shea T."/>
            <person name="Sisk P."/>
            <person name="Stolte C."/>
            <person name="Sykes S."/>
            <person name="Wortman J."/>
            <person name="Nusbaum C."/>
            <person name="Birren B."/>
        </authorList>
    </citation>
    <scope>NUCLEOTIDE SEQUENCE [LARGE SCALE GENOMIC DNA]</scope>
    <source>
        <strain evidence="15 16">ATCC 38327</strain>
    </source>
</reference>
<dbReference type="FunFam" id="2.60.120.620:FF:000014">
    <property type="entry name" value="Prolyl 3,4-dihydroxylase TPA1"/>
    <property type="match status" value="1"/>
</dbReference>
<dbReference type="GO" id="GO:0009896">
    <property type="term" value="P:positive regulation of catabolic process"/>
    <property type="evidence" value="ECO:0007669"/>
    <property type="project" value="UniProtKB-ARBA"/>
</dbReference>
<keyword evidence="7" id="KW-0560">Oxidoreductase</keyword>
<keyword evidence="5" id="KW-0847">Vitamin C</keyword>
<reference evidence="16" key="2">
    <citation type="submission" date="2009-11" db="EMBL/GenBank/DDBJ databases">
        <title>The Genome Sequence of Allomyces macrogynus strain ATCC 38327.</title>
        <authorList>
            <consortium name="The Broad Institute Genome Sequencing Platform"/>
            <person name="Russ C."/>
            <person name="Cuomo C."/>
            <person name="Shea T."/>
            <person name="Young S.K."/>
            <person name="Zeng Q."/>
            <person name="Koehrsen M."/>
            <person name="Haas B."/>
            <person name="Borodovsky M."/>
            <person name="Guigo R."/>
            <person name="Alvarado L."/>
            <person name="Berlin A."/>
            <person name="Borenstein D."/>
            <person name="Chen Z."/>
            <person name="Engels R."/>
            <person name="Freedman E."/>
            <person name="Gellesch M."/>
            <person name="Goldberg J."/>
            <person name="Griggs A."/>
            <person name="Gujja S."/>
            <person name="Heiman D."/>
            <person name="Hepburn T."/>
            <person name="Howarth C."/>
            <person name="Jen D."/>
            <person name="Larson L."/>
            <person name="Lewis B."/>
            <person name="Mehta T."/>
            <person name="Park D."/>
            <person name="Pearson M."/>
            <person name="Roberts A."/>
            <person name="Saif S."/>
            <person name="Shenoy N."/>
            <person name="Sisk P."/>
            <person name="Stolte C."/>
            <person name="Sykes S."/>
            <person name="Walk T."/>
            <person name="White J."/>
            <person name="Yandava C."/>
            <person name="Burger G."/>
            <person name="Gray M.W."/>
            <person name="Holland P.W.H."/>
            <person name="King N."/>
            <person name="Lang F.B.F."/>
            <person name="Roger A.J."/>
            <person name="Ruiz-Trillo I."/>
            <person name="Lander E."/>
            <person name="Nusbaum C."/>
        </authorList>
    </citation>
    <scope>NUCLEOTIDE SEQUENCE [LARGE SCALE GENOMIC DNA]</scope>
    <source>
        <strain evidence="16">ATCC 38327</strain>
    </source>
</reference>
<evidence type="ECO:0000256" key="10">
    <source>
        <dbReference type="ARBA" id="ARBA00047444"/>
    </source>
</evidence>
<comment type="catalytic activity">
    <reaction evidence="11">
        <text>[ribosomal protein uS12]-(3S)-3-hydroxy-L-proline + 2-oxoglutarate + O2 = [ribosomal protein uS12]-(3S)-3,4-dihydroxy-L-proline + succinate + CO2</text>
        <dbReference type="Rhea" id="RHEA:54160"/>
        <dbReference type="Rhea" id="RHEA-COMP:13817"/>
        <dbReference type="Rhea" id="RHEA-COMP:13818"/>
        <dbReference type="ChEBI" id="CHEBI:15379"/>
        <dbReference type="ChEBI" id="CHEBI:16526"/>
        <dbReference type="ChEBI" id="CHEBI:16810"/>
        <dbReference type="ChEBI" id="CHEBI:30031"/>
        <dbReference type="ChEBI" id="CHEBI:85428"/>
        <dbReference type="ChEBI" id="CHEBI:138052"/>
    </reaction>
</comment>
<proteinExistence type="inferred from homology"/>
<evidence type="ECO:0000256" key="2">
    <source>
        <dbReference type="ARBA" id="ARBA00004123"/>
    </source>
</evidence>
<evidence type="ECO:0000256" key="1">
    <source>
        <dbReference type="ARBA" id="ARBA00001961"/>
    </source>
</evidence>
<keyword evidence="8" id="KW-0408">Iron</keyword>
<dbReference type="InterPro" id="IPR039558">
    <property type="entry name" value="TPA1/OFD1_N"/>
</dbReference>
<dbReference type="InterPro" id="IPR043044">
    <property type="entry name" value="TPA1/Ofd1_C"/>
</dbReference>
<evidence type="ECO:0000313" key="16">
    <source>
        <dbReference type="Proteomes" id="UP000054350"/>
    </source>
</evidence>
<dbReference type="AlphaFoldDB" id="A0A0L0SY11"/>
<dbReference type="GO" id="GO:0031543">
    <property type="term" value="F:peptidyl-proline dioxygenase activity"/>
    <property type="evidence" value="ECO:0007669"/>
    <property type="project" value="TreeGrafter"/>
</dbReference>
<keyword evidence="16" id="KW-1185">Reference proteome</keyword>
<evidence type="ECO:0000256" key="12">
    <source>
        <dbReference type="ARBA" id="ARBA00081607"/>
    </source>
</evidence>
<feature type="domain" description="Fe2OG dioxygenase" evidence="14">
    <location>
        <begin position="169"/>
        <end position="275"/>
    </location>
</feature>
<evidence type="ECO:0000259" key="14">
    <source>
        <dbReference type="PROSITE" id="PS51471"/>
    </source>
</evidence>
<dbReference type="GO" id="GO:0006449">
    <property type="term" value="P:regulation of translational termination"/>
    <property type="evidence" value="ECO:0007669"/>
    <property type="project" value="TreeGrafter"/>
</dbReference>
<evidence type="ECO:0000256" key="13">
    <source>
        <dbReference type="SAM" id="MobiDB-lite"/>
    </source>
</evidence>
<keyword evidence="9" id="KW-0539">Nucleus</keyword>
<dbReference type="PANTHER" id="PTHR12117:SF0">
    <property type="entry name" value="PROLYL 3-HYDROXYLASE OGFOD1"/>
    <property type="match status" value="1"/>
</dbReference>
<dbReference type="InterPro" id="IPR051842">
    <property type="entry name" value="uS12_prolyl_hydroxylase"/>
</dbReference>
<dbReference type="SMART" id="SM00702">
    <property type="entry name" value="P4Hc"/>
    <property type="match status" value="1"/>
</dbReference>
<evidence type="ECO:0000256" key="9">
    <source>
        <dbReference type="ARBA" id="ARBA00023242"/>
    </source>
</evidence>
<dbReference type="Pfam" id="PF10637">
    <property type="entry name" value="Ofd1_CTDD"/>
    <property type="match status" value="1"/>
</dbReference>